<accession>A0A8J2L0I1</accession>
<organism evidence="2 3">
    <name type="scientific">Allacma fusca</name>
    <dbReference type="NCBI Taxonomy" id="39272"/>
    <lineage>
        <taxon>Eukaryota</taxon>
        <taxon>Metazoa</taxon>
        <taxon>Ecdysozoa</taxon>
        <taxon>Arthropoda</taxon>
        <taxon>Hexapoda</taxon>
        <taxon>Collembola</taxon>
        <taxon>Symphypleona</taxon>
        <taxon>Sminthuridae</taxon>
        <taxon>Allacma</taxon>
    </lineage>
</organism>
<protein>
    <submittedName>
        <fullName evidence="2">Uncharacterized protein</fullName>
    </submittedName>
</protein>
<dbReference type="EMBL" id="CAJVCH010540776">
    <property type="protein sequence ID" value="CAG7826689.1"/>
    <property type="molecule type" value="Genomic_DNA"/>
</dbReference>
<comment type="caution">
    <text evidence="2">The sequence shown here is derived from an EMBL/GenBank/DDBJ whole genome shotgun (WGS) entry which is preliminary data.</text>
</comment>
<dbReference type="AlphaFoldDB" id="A0A8J2L0I1"/>
<evidence type="ECO:0000313" key="2">
    <source>
        <dbReference type="EMBL" id="CAG7826689.1"/>
    </source>
</evidence>
<evidence type="ECO:0000313" key="3">
    <source>
        <dbReference type="Proteomes" id="UP000708208"/>
    </source>
</evidence>
<feature type="non-terminal residue" evidence="2">
    <location>
        <position position="1"/>
    </location>
</feature>
<name>A0A8J2L0I1_9HEXA</name>
<feature type="region of interest" description="Disordered" evidence="1">
    <location>
        <begin position="1"/>
        <end position="37"/>
    </location>
</feature>
<proteinExistence type="predicted"/>
<keyword evidence="3" id="KW-1185">Reference proteome</keyword>
<gene>
    <name evidence="2" type="ORF">AFUS01_LOCUS36731</name>
</gene>
<reference evidence="2" key="1">
    <citation type="submission" date="2021-06" db="EMBL/GenBank/DDBJ databases">
        <authorList>
            <person name="Hodson N. C."/>
            <person name="Mongue J. A."/>
            <person name="Jaron S. K."/>
        </authorList>
    </citation>
    <scope>NUCLEOTIDE SEQUENCE</scope>
</reference>
<sequence length="114" mass="12851">LKNERLKGGGKGPSKQAIYPVDDGDVDSEGQQPFRRPRAPCVFKPSGFAIFKTSKGGSVQGDFLYALQNRLYWRFTEDVNLDPAFDDWQKDANEKYGPIHAATLINFIKTQLKK</sequence>
<dbReference type="Proteomes" id="UP000708208">
    <property type="component" value="Unassembled WGS sequence"/>
</dbReference>
<evidence type="ECO:0000256" key="1">
    <source>
        <dbReference type="SAM" id="MobiDB-lite"/>
    </source>
</evidence>